<proteinExistence type="inferred from homology"/>
<evidence type="ECO:0000313" key="6">
    <source>
        <dbReference type="Proteomes" id="UP000474967"/>
    </source>
</evidence>
<dbReference type="Pfam" id="PF13416">
    <property type="entry name" value="SBP_bac_8"/>
    <property type="match status" value="1"/>
</dbReference>
<dbReference type="PROSITE" id="PS51257">
    <property type="entry name" value="PROKAR_LIPOPROTEIN"/>
    <property type="match status" value="1"/>
</dbReference>
<evidence type="ECO:0000256" key="1">
    <source>
        <dbReference type="ARBA" id="ARBA00008520"/>
    </source>
</evidence>
<organism evidence="5 6">
    <name type="scientific">Leifsonia tongyongensis</name>
    <dbReference type="NCBI Taxonomy" id="1268043"/>
    <lineage>
        <taxon>Bacteria</taxon>
        <taxon>Bacillati</taxon>
        <taxon>Actinomycetota</taxon>
        <taxon>Actinomycetes</taxon>
        <taxon>Micrococcales</taxon>
        <taxon>Microbacteriaceae</taxon>
        <taxon>Leifsonia</taxon>
    </lineage>
</organism>
<evidence type="ECO:0000256" key="2">
    <source>
        <dbReference type="ARBA" id="ARBA00022448"/>
    </source>
</evidence>
<evidence type="ECO:0000256" key="3">
    <source>
        <dbReference type="ARBA" id="ARBA00022729"/>
    </source>
</evidence>
<keyword evidence="3 4" id="KW-0732">Signal</keyword>
<dbReference type="AlphaFoldDB" id="A0A6L9XTI9"/>
<dbReference type="GO" id="GO:0055052">
    <property type="term" value="C:ATP-binding cassette (ABC) transporter complex, substrate-binding subunit-containing"/>
    <property type="evidence" value="ECO:0007669"/>
    <property type="project" value="TreeGrafter"/>
</dbReference>
<keyword evidence="6" id="KW-1185">Reference proteome</keyword>
<protein>
    <submittedName>
        <fullName evidence="5">Extracellular solute-binding protein</fullName>
    </submittedName>
</protein>
<reference evidence="5 6" key="1">
    <citation type="journal article" date="2014" name="J. Microbiol.">
        <title>Diaminobutyricibacter tongyongensis gen. nov., sp. nov. and Homoserinibacter gongjuensis gen. nov., sp. nov. belong to the family Microbacteriaceae.</title>
        <authorList>
            <person name="Kim S.J."/>
            <person name="Ahn J.H."/>
            <person name="Weon H.Y."/>
            <person name="Hamada M."/>
            <person name="Suzuki K."/>
            <person name="Kwon S.W."/>
        </authorList>
    </citation>
    <scope>NUCLEOTIDE SEQUENCE [LARGE SCALE GENOMIC DNA]</scope>
    <source>
        <strain evidence="5 6">NBRC 108724</strain>
    </source>
</reference>
<gene>
    <name evidence="5" type="ORF">G3T36_00825</name>
</gene>
<name>A0A6L9XTI9_9MICO</name>
<dbReference type="Proteomes" id="UP000474967">
    <property type="component" value="Unassembled WGS sequence"/>
</dbReference>
<dbReference type="SUPFAM" id="SSF53850">
    <property type="entry name" value="Periplasmic binding protein-like II"/>
    <property type="match status" value="1"/>
</dbReference>
<sequence>MKRKLVGLAAVATASALVLAGCSAAPGGAPSTDGKGKTVTLWLVGGDTPDTLRTYLKDEFKKETGATLNIQQQDWSDIVTKLTTSLPDANNTPDVTEMGNTQSPTFTNVGAFLDISDMYKELGGSHLLKSFVDAGKAGGKNYTLPYYFGSRYAFYRKDVWSAAGVTVPTTLDEFNQDVATIAQKNPKAIKDFSGFYLGGQDWRDGISWIFANGGDIATEKGGKWTATLESDKSLKGLQQLQDLYKNASKAPNDAKDSNQYIYLNDNDVSTNADNSTTKTSLSAATIMAPGWAHWSIGDASTKDGKTVRTWNDNTFGTFVLPGNDGKPAPVFAGGSNIGISAKSKNPGLAKTLLKIIFSKTYQEMLGKNGLGPANDQYVDSLGTDQFAKALIASASNSKLTPAAPGWAAVEAGNVMEEFFSKIRDASDLKALAQEYDAKITPMLNK</sequence>
<comment type="similarity">
    <text evidence="1">Belongs to the bacterial solute-binding protein 1 family.</text>
</comment>
<dbReference type="GO" id="GO:0042956">
    <property type="term" value="P:maltodextrin transmembrane transport"/>
    <property type="evidence" value="ECO:0007669"/>
    <property type="project" value="TreeGrafter"/>
</dbReference>
<feature type="chain" id="PRO_5039642824" evidence="4">
    <location>
        <begin position="21"/>
        <end position="445"/>
    </location>
</feature>
<accession>A0A6L9XTI9</accession>
<feature type="signal peptide" evidence="4">
    <location>
        <begin position="1"/>
        <end position="20"/>
    </location>
</feature>
<dbReference type="PANTHER" id="PTHR30061:SF50">
    <property type="entry name" value="MALTOSE_MALTODEXTRIN-BINDING PERIPLASMIC PROTEIN"/>
    <property type="match status" value="1"/>
</dbReference>
<dbReference type="GO" id="GO:0015768">
    <property type="term" value="P:maltose transport"/>
    <property type="evidence" value="ECO:0007669"/>
    <property type="project" value="TreeGrafter"/>
</dbReference>
<dbReference type="EMBL" id="JAAGWY010000001">
    <property type="protein sequence ID" value="NEN04404.1"/>
    <property type="molecule type" value="Genomic_DNA"/>
</dbReference>
<dbReference type="InterPro" id="IPR006059">
    <property type="entry name" value="SBP"/>
</dbReference>
<dbReference type="Gene3D" id="3.40.190.10">
    <property type="entry name" value="Periplasmic binding protein-like II"/>
    <property type="match status" value="1"/>
</dbReference>
<comment type="caution">
    <text evidence="5">The sequence shown here is derived from an EMBL/GenBank/DDBJ whole genome shotgun (WGS) entry which is preliminary data.</text>
</comment>
<dbReference type="GO" id="GO:1901982">
    <property type="term" value="F:maltose binding"/>
    <property type="evidence" value="ECO:0007669"/>
    <property type="project" value="TreeGrafter"/>
</dbReference>
<evidence type="ECO:0000256" key="4">
    <source>
        <dbReference type="SAM" id="SignalP"/>
    </source>
</evidence>
<dbReference type="PANTHER" id="PTHR30061">
    <property type="entry name" value="MALTOSE-BINDING PERIPLASMIC PROTEIN"/>
    <property type="match status" value="1"/>
</dbReference>
<dbReference type="RefSeq" id="WP_163287538.1">
    <property type="nucleotide sequence ID" value="NZ_JAAGWY010000001.1"/>
</dbReference>
<evidence type="ECO:0000313" key="5">
    <source>
        <dbReference type="EMBL" id="NEN04404.1"/>
    </source>
</evidence>
<keyword evidence="2" id="KW-0813">Transport</keyword>